<reference evidence="4" key="1">
    <citation type="journal article" date="2019" name="Int. J. Syst. Evol. Microbiol.">
        <title>The Global Catalogue of Microorganisms (GCM) 10K type strain sequencing project: providing services to taxonomists for standard genome sequencing and annotation.</title>
        <authorList>
            <consortium name="The Broad Institute Genomics Platform"/>
            <consortium name="The Broad Institute Genome Sequencing Center for Infectious Disease"/>
            <person name="Wu L."/>
            <person name="Ma J."/>
        </authorList>
    </citation>
    <scope>NUCLEOTIDE SEQUENCE [LARGE SCALE GENOMIC DNA]</scope>
    <source>
        <strain evidence="4">CCUG 53270</strain>
    </source>
</reference>
<dbReference type="RefSeq" id="WP_345590883.1">
    <property type="nucleotide sequence ID" value="NZ_BAABJG010000024.1"/>
</dbReference>
<keyword evidence="1" id="KW-0732">Signal</keyword>
<feature type="chain" id="PRO_5046912150" evidence="1">
    <location>
        <begin position="25"/>
        <end position="499"/>
    </location>
</feature>
<dbReference type="Pfam" id="PF20091">
    <property type="entry name" value="Abhydrolase_10"/>
    <property type="match status" value="1"/>
</dbReference>
<dbReference type="EMBL" id="JBHTLU010000035">
    <property type="protein sequence ID" value="MFD1223481.1"/>
    <property type="molecule type" value="Genomic_DNA"/>
</dbReference>
<keyword evidence="3" id="KW-0378">Hydrolase</keyword>
<name>A0ABW3UUC5_9BACL</name>
<comment type="caution">
    <text evidence="3">The sequence shown here is derived from an EMBL/GenBank/DDBJ whole genome shotgun (WGS) entry which is preliminary data.</text>
</comment>
<dbReference type="Proteomes" id="UP001597180">
    <property type="component" value="Unassembled WGS sequence"/>
</dbReference>
<feature type="signal peptide" evidence="1">
    <location>
        <begin position="1"/>
        <end position="24"/>
    </location>
</feature>
<dbReference type="InterPro" id="IPR045394">
    <property type="entry name" value="Abhydrolase_dom"/>
</dbReference>
<gene>
    <name evidence="3" type="ORF">ACFQ4B_25490</name>
</gene>
<sequence>MKKILAIIQCVVLVSSLVVGVASASPNESNSQSATKKSGFKVSGPIKGGEHGWPFGTYFGDIKKLGYIEEEYFINGDAQRYSAVGELSPDGKWTIEKGSTSPYKTRILVRRPIDPSKFNGTVIVEWANVSNGYEISMADPPGIYKNGFAYVSVSAQPLGVHGYENKPQGLVTWDAERYGSLSIPDDGVSYDIFTQAARAVGPTRNSNKNPNASLGNKVDPMGGLNVRKLIAAGGSQSGNRLLAYTNGIQPIEHTFDAIVPIINAGAASDFEDAIAHPDPNQHSRSIKTKVRDDLTTPVMQINSQTESLYYYTQRQPDTNFFRSWEIAGGSHAPVRTMQLIRQKTDRDGLTDSINTYSAIRSSEVNWIYTVDAAFQHINVWINGGDPPPQMQPMELSSTKTSYMNDQYGNAKGGIRLPELEVPIARYIAGPTIALGGYTIPFTEAQLKELYPTHEAYVQKVKAAAIAAKDAGVILPYRVEEYVKAAEAAPIPTSIMPNLK</sequence>
<dbReference type="GO" id="GO:0016787">
    <property type="term" value="F:hydrolase activity"/>
    <property type="evidence" value="ECO:0007669"/>
    <property type="project" value="UniProtKB-KW"/>
</dbReference>
<evidence type="ECO:0000256" key="1">
    <source>
        <dbReference type="SAM" id="SignalP"/>
    </source>
</evidence>
<evidence type="ECO:0000259" key="2">
    <source>
        <dbReference type="Pfam" id="PF20091"/>
    </source>
</evidence>
<accession>A0ABW3UUC5</accession>
<evidence type="ECO:0000313" key="3">
    <source>
        <dbReference type="EMBL" id="MFD1223481.1"/>
    </source>
</evidence>
<proteinExistence type="predicted"/>
<protein>
    <submittedName>
        <fullName evidence="3">Alpha/beta hydrolase domain-containing protein</fullName>
    </submittedName>
</protein>
<evidence type="ECO:0000313" key="4">
    <source>
        <dbReference type="Proteomes" id="UP001597180"/>
    </source>
</evidence>
<feature type="domain" description="Alpha/beta hydrolase" evidence="2">
    <location>
        <begin position="42"/>
        <end position="482"/>
    </location>
</feature>
<organism evidence="3 4">
    <name type="scientific">Paenibacillus vulneris</name>
    <dbReference type="NCBI Taxonomy" id="1133364"/>
    <lineage>
        <taxon>Bacteria</taxon>
        <taxon>Bacillati</taxon>
        <taxon>Bacillota</taxon>
        <taxon>Bacilli</taxon>
        <taxon>Bacillales</taxon>
        <taxon>Paenibacillaceae</taxon>
        <taxon>Paenibacillus</taxon>
    </lineage>
</organism>
<keyword evidence="4" id="KW-1185">Reference proteome</keyword>